<dbReference type="AlphaFoldDB" id="A0A9W7GDI4"/>
<feature type="domain" description="Domain of unknown function at the cortex 1" evidence="2">
    <location>
        <begin position="13"/>
        <end position="228"/>
    </location>
</feature>
<gene>
    <name evidence="3" type="ORF">TrCOL_g4133</name>
</gene>
<protein>
    <recommendedName>
        <fullName evidence="2">Domain of unknown function at the cortex 1 domain-containing protein</fullName>
    </recommendedName>
</protein>
<organism evidence="3 4">
    <name type="scientific">Triparma columacea</name>
    <dbReference type="NCBI Taxonomy" id="722753"/>
    <lineage>
        <taxon>Eukaryota</taxon>
        <taxon>Sar</taxon>
        <taxon>Stramenopiles</taxon>
        <taxon>Ochrophyta</taxon>
        <taxon>Bolidophyceae</taxon>
        <taxon>Parmales</taxon>
        <taxon>Triparmaceae</taxon>
        <taxon>Triparma</taxon>
    </lineage>
</organism>
<feature type="compositionally biased region" description="Acidic residues" evidence="1">
    <location>
        <begin position="231"/>
        <end position="240"/>
    </location>
</feature>
<dbReference type="Proteomes" id="UP001165065">
    <property type="component" value="Unassembled WGS sequence"/>
</dbReference>
<feature type="region of interest" description="Disordered" evidence="1">
    <location>
        <begin position="231"/>
        <end position="271"/>
    </location>
</feature>
<evidence type="ECO:0000256" key="1">
    <source>
        <dbReference type="SAM" id="MobiDB-lite"/>
    </source>
</evidence>
<name>A0A9W7GDI4_9STRA</name>
<keyword evidence="4" id="KW-1185">Reference proteome</keyword>
<evidence type="ECO:0000313" key="3">
    <source>
        <dbReference type="EMBL" id="GMI42248.1"/>
    </source>
</evidence>
<dbReference type="EMBL" id="BRYA01000168">
    <property type="protein sequence ID" value="GMI42248.1"/>
    <property type="molecule type" value="Genomic_DNA"/>
</dbReference>
<dbReference type="InterPro" id="IPR013897">
    <property type="entry name" value="Duc1"/>
</dbReference>
<dbReference type="OrthoDB" id="418495at2759"/>
<evidence type="ECO:0000313" key="4">
    <source>
        <dbReference type="Proteomes" id="UP001165065"/>
    </source>
</evidence>
<feature type="region of interest" description="Disordered" evidence="1">
    <location>
        <begin position="146"/>
        <end position="172"/>
    </location>
</feature>
<feature type="compositionally biased region" description="Acidic residues" evidence="1">
    <location>
        <begin position="257"/>
        <end position="266"/>
    </location>
</feature>
<dbReference type="Pfam" id="PF08588">
    <property type="entry name" value="Duc1"/>
    <property type="match status" value="1"/>
</dbReference>
<reference evidence="4" key="1">
    <citation type="journal article" date="2023" name="Commun. Biol.">
        <title>Genome analysis of Parmales, the sister group of diatoms, reveals the evolutionary specialization of diatoms from phago-mixotrophs to photoautotrophs.</title>
        <authorList>
            <person name="Ban H."/>
            <person name="Sato S."/>
            <person name="Yoshikawa S."/>
            <person name="Yamada K."/>
            <person name="Nakamura Y."/>
            <person name="Ichinomiya M."/>
            <person name="Sato N."/>
            <person name="Blanc-Mathieu R."/>
            <person name="Endo H."/>
            <person name="Kuwata A."/>
            <person name="Ogata H."/>
        </authorList>
    </citation>
    <scope>NUCLEOTIDE SEQUENCE [LARGE SCALE GENOMIC DNA]</scope>
</reference>
<proteinExistence type="predicted"/>
<accession>A0A9W7GDI4</accession>
<feature type="compositionally biased region" description="Basic and acidic residues" evidence="1">
    <location>
        <begin position="155"/>
        <end position="167"/>
    </location>
</feature>
<sequence length="308" mass="34512">MTVPALNSNSSDKDTLPHRQVELDAGSVPISNDLFKGRCRAILRGHCGTYDFDGNAGGGGMDILWEFQLQGRFLRPLRGPLYMAMEVPGKEEEEIKVNFVLRKIVKSVVKFVRSWGYEHVHVSFGGSGELPHLASPLYQTGDRIRVTGGGEEEPELGRPVEEDGESTRRRRRFEPAPAIREWSDRDVLTVSFNHTYFNVKEWKVVGIPVVGSFGVGAFTDKMRLAVYELEGEDGEDDEEGGGMLPRLDLGGGGGEKGEEEEGEGEVEGMSVMKVRKGKHRKRNYVTWFGLERVEIKGEEEGKRKKRKR</sequence>
<evidence type="ECO:0000259" key="2">
    <source>
        <dbReference type="Pfam" id="PF08588"/>
    </source>
</evidence>
<comment type="caution">
    <text evidence="3">The sequence shown here is derived from an EMBL/GenBank/DDBJ whole genome shotgun (WGS) entry which is preliminary data.</text>
</comment>